<sequence>MAPDRRRTPTPSHDVTLIGRLTQQRTVVVEALIRTDGFVGAQALHNQLAAAGSPVGLSTVYRTLAGLAGVGRADMVRDTSGERLFRYRPGPEHRHYLICTECGLSRPVDSGPVEEWADTVAQTSGFANVRHTVELSGVCPDCGRRPAADERR</sequence>
<comment type="cofactor">
    <cofactor evidence="11">
        <name>Zn(2+)</name>
        <dbReference type="ChEBI" id="CHEBI:29105"/>
    </cofactor>
    <text evidence="11">Binds 1 zinc ion per subunit.</text>
</comment>
<evidence type="ECO:0000256" key="9">
    <source>
        <dbReference type="ARBA" id="ARBA00023125"/>
    </source>
</evidence>
<dbReference type="Pfam" id="PF01475">
    <property type="entry name" value="FUR"/>
    <property type="match status" value="1"/>
</dbReference>
<feature type="binding site" evidence="11">
    <location>
        <position position="142"/>
    </location>
    <ligand>
        <name>Zn(2+)</name>
        <dbReference type="ChEBI" id="CHEBI:29105"/>
    </ligand>
</feature>
<keyword evidence="12" id="KW-0408">Iron</keyword>
<dbReference type="InterPro" id="IPR043135">
    <property type="entry name" value="Fur_C"/>
</dbReference>
<feature type="binding site" evidence="12">
    <location>
        <position position="114"/>
    </location>
    <ligand>
        <name>Fe cation</name>
        <dbReference type="ChEBI" id="CHEBI:24875"/>
    </ligand>
</feature>
<comment type="caution">
    <text evidence="13">The sequence shown here is derived from an EMBL/GenBank/DDBJ whole genome shotgun (WGS) entry which is preliminary data.</text>
</comment>
<evidence type="ECO:0000256" key="7">
    <source>
        <dbReference type="ARBA" id="ARBA00022833"/>
    </source>
</evidence>
<keyword evidence="5" id="KW-0678">Repressor</keyword>
<comment type="similarity">
    <text evidence="2">Belongs to the Fur family.</text>
</comment>
<dbReference type="CDD" id="cd07153">
    <property type="entry name" value="Fur_like"/>
    <property type="match status" value="1"/>
</dbReference>
<dbReference type="OrthoDB" id="8659436at2"/>
<dbReference type="GO" id="GO:0008270">
    <property type="term" value="F:zinc ion binding"/>
    <property type="evidence" value="ECO:0007669"/>
    <property type="project" value="TreeGrafter"/>
</dbReference>
<evidence type="ECO:0000313" key="13">
    <source>
        <dbReference type="EMBL" id="TQK95606.1"/>
    </source>
</evidence>
<evidence type="ECO:0000256" key="11">
    <source>
        <dbReference type="PIRSR" id="PIRSR602481-1"/>
    </source>
</evidence>
<keyword evidence="6 11" id="KW-0479">Metal-binding</keyword>
<dbReference type="STRING" id="164348.BFF78_35965"/>
<dbReference type="AlphaFoldDB" id="A0A542U968"/>
<comment type="subcellular location">
    <subcellularLocation>
        <location evidence="1">Cytoplasm</location>
    </subcellularLocation>
</comment>
<keyword evidence="8" id="KW-0805">Transcription regulation</keyword>
<dbReference type="InterPro" id="IPR002481">
    <property type="entry name" value="FUR"/>
</dbReference>
<dbReference type="GO" id="GO:1900376">
    <property type="term" value="P:regulation of secondary metabolite biosynthetic process"/>
    <property type="evidence" value="ECO:0007669"/>
    <property type="project" value="TreeGrafter"/>
</dbReference>
<feature type="binding site" evidence="11">
    <location>
        <position position="102"/>
    </location>
    <ligand>
        <name>Zn(2+)</name>
        <dbReference type="ChEBI" id="CHEBI:29105"/>
    </ligand>
</feature>
<feature type="binding site" evidence="11">
    <location>
        <position position="139"/>
    </location>
    <ligand>
        <name>Zn(2+)</name>
        <dbReference type="ChEBI" id="CHEBI:29105"/>
    </ligand>
</feature>
<evidence type="ECO:0000256" key="5">
    <source>
        <dbReference type="ARBA" id="ARBA00022491"/>
    </source>
</evidence>
<dbReference type="GO" id="GO:0003700">
    <property type="term" value="F:DNA-binding transcription factor activity"/>
    <property type="evidence" value="ECO:0007669"/>
    <property type="project" value="InterPro"/>
</dbReference>
<dbReference type="Proteomes" id="UP000318103">
    <property type="component" value="Unassembled WGS sequence"/>
</dbReference>
<accession>A0A542U968</accession>
<feature type="binding site" evidence="11">
    <location>
        <position position="99"/>
    </location>
    <ligand>
        <name>Zn(2+)</name>
        <dbReference type="ChEBI" id="CHEBI:29105"/>
    </ligand>
</feature>
<gene>
    <name evidence="13" type="ORF">FB563_0523</name>
</gene>
<proteinExistence type="inferred from homology"/>
<dbReference type="RefSeq" id="WP_055709035.1">
    <property type="nucleotide sequence ID" value="NZ_JBPJFI010000001.1"/>
</dbReference>
<dbReference type="GO" id="GO:0005829">
    <property type="term" value="C:cytosol"/>
    <property type="evidence" value="ECO:0007669"/>
    <property type="project" value="TreeGrafter"/>
</dbReference>
<dbReference type="Gene3D" id="1.10.10.10">
    <property type="entry name" value="Winged helix-like DNA-binding domain superfamily/Winged helix DNA-binding domain"/>
    <property type="match status" value="1"/>
</dbReference>
<evidence type="ECO:0000256" key="6">
    <source>
        <dbReference type="ARBA" id="ARBA00022723"/>
    </source>
</evidence>
<protein>
    <submittedName>
        <fullName evidence="13">Fur family ferric uptake transcriptional regulator</fullName>
    </submittedName>
</protein>
<evidence type="ECO:0000313" key="14">
    <source>
        <dbReference type="Proteomes" id="UP000318103"/>
    </source>
</evidence>
<dbReference type="GO" id="GO:0045892">
    <property type="term" value="P:negative regulation of DNA-templated transcription"/>
    <property type="evidence" value="ECO:0007669"/>
    <property type="project" value="TreeGrafter"/>
</dbReference>
<evidence type="ECO:0000256" key="3">
    <source>
        <dbReference type="ARBA" id="ARBA00011738"/>
    </source>
</evidence>
<dbReference type="GO" id="GO:0000976">
    <property type="term" value="F:transcription cis-regulatory region binding"/>
    <property type="evidence" value="ECO:0007669"/>
    <property type="project" value="TreeGrafter"/>
</dbReference>
<comment type="subunit">
    <text evidence="3">Homodimer.</text>
</comment>
<name>A0A542U968_9ACTN</name>
<keyword evidence="4" id="KW-0963">Cytoplasm</keyword>
<evidence type="ECO:0000256" key="10">
    <source>
        <dbReference type="ARBA" id="ARBA00023163"/>
    </source>
</evidence>
<dbReference type="InterPro" id="IPR036388">
    <property type="entry name" value="WH-like_DNA-bd_sf"/>
</dbReference>
<keyword evidence="7 11" id="KW-0862">Zinc</keyword>
<organism evidence="13 14">
    <name type="scientific">Streptomyces puniciscabiei</name>
    <dbReference type="NCBI Taxonomy" id="164348"/>
    <lineage>
        <taxon>Bacteria</taxon>
        <taxon>Bacillati</taxon>
        <taxon>Actinomycetota</taxon>
        <taxon>Actinomycetes</taxon>
        <taxon>Kitasatosporales</taxon>
        <taxon>Streptomycetaceae</taxon>
        <taxon>Streptomyces</taxon>
    </lineage>
</organism>
<keyword evidence="10" id="KW-0804">Transcription</keyword>
<dbReference type="InterPro" id="IPR036390">
    <property type="entry name" value="WH_DNA-bd_sf"/>
</dbReference>
<dbReference type="PANTHER" id="PTHR33202">
    <property type="entry name" value="ZINC UPTAKE REGULATION PROTEIN"/>
    <property type="match status" value="1"/>
</dbReference>
<evidence type="ECO:0000256" key="1">
    <source>
        <dbReference type="ARBA" id="ARBA00004496"/>
    </source>
</evidence>
<feature type="binding site" evidence="12">
    <location>
        <position position="131"/>
    </location>
    <ligand>
        <name>Fe cation</name>
        <dbReference type="ChEBI" id="CHEBI:24875"/>
    </ligand>
</feature>
<evidence type="ECO:0000256" key="12">
    <source>
        <dbReference type="PIRSR" id="PIRSR602481-2"/>
    </source>
</evidence>
<dbReference type="EMBL" id="VFNX01000001">
    <property type="protein sequence ID" value="TQK95606.1"/>
    <property type="molecule type" value="Genomic_DNA"/>
</dbReference>
<keyword evidence="14" id="KW-1185">Reference proteome</keyword>
<evidence type="ECO:0000256" key="4">
    <source>
        <dbReference type="ARBA" id="ARBA00022490"/>
    </source>
</evidence>
<dbReference type="SUPFAM" id="SSF46785">
    <property type="entry name" value="Winged helix' DNA-binding domain"/>
    <property type="match status" value="1"/>
</dbReference>
<reference evidence="13 14" key="1">
    <citation type="submission" date="2019-06" db="EMBL/GenBank/DDBJ databases">
        <title>Sequencing the genomes of 1000 actinobacteria strains.</title>
        <authorList>
            <person name="Klenk H.-P."/>
        </authorList>
    </citation>
    <scope>NUCLEOTIDE SEQUENCE [LARGE SCALE GENOMIC DNA]</scope>
    <source>
        <strain evidence="13 14">DSM 41929</strain>
    </source>
</reference>
<comment type="cofactor">
    <cofactor evidence="12">
        <name>Mn(2+)</name>
        <dbReference type="ChEBI" id="CHEBI:29035"/>
    </cofactor>
    <cofactor evidence="12">
        <name>Fe(2+)</name>
        <dbReference type="ChEBI" id="CHEBI:29033"/>
    </cofactor>
    <text evidence="12">Binds 1 Mn(2+) or Fe(2+) ion per subunit.</text>
</comment>
<evidence type="ECO:0000256" key="2">
    <source>
        <dbReference type="ARBA" id="ARBA00007957"/>
    </source>
</evidence>
<dbReference type="PANTHER" id="PTHR33202:SF2">
    <property type="entry name" value="FERRIC UPTAKE REGULATION PROTEIN"/>
    <property type="match status" value="1"/>
</dbReference>
<dbReference type="Gene3D" id="3.30.1490.190">
    <property type="match status" value="1"/>
</dbReference>
<evidence type="ECO:0000256" key="8">
    <source>
        <dbReference type="ARBA" id="ARBA00023015"/>
    </source>
</evidence>
<keyword evidence="9" id="KW-0238">DNA-binding</keyword>